<sequence>MKTVIFLLSVAILLVDSGILPAAHRQHRNHNPNLEKVIDLAGHYIHTLKVRADQTEFFCEAETILASVKKDMFGEGKEFVRHLTVYNKHQNCAVVEKSQGSQVDGNQVELRILLEDLKECGRRINSKP</sequence>
<feature type="chain" id="PRO_5021363364" evidence="1">
    <location>
        <begin position="18"/>
        <end position="128"/>
    </location>
</feature>
<proteinExistence type="predicted"/>
<keyword evidence="1" id="KW-0732">Signal</keyword>
<accession>A0A4W5Q6T2</accession>
<organism evidence="2 3">
    <name type="scientific">Hucho hucho</name>
    <name type="common">huchen</name>
    <dbReference type="NCBI Taxonomy" id="62062"/>
    <lineage>
        <taxon>Eukaryota</taxon>
        <taxon>Metazoa</taxon>
        <taxon>Chordata</taxon>
        <taxon>Craniata</taxon>
        <taxon>Vertebrata</taxon>
        <taxon>Euteleostomi</taxon>
        <taxon>Actinopterygii</taxon>
        <taxon>Neopterygii</taxon>
        <taxon>Teleostei</taxon>
        <taxon>Protacanthopterygii</taxon>
        <taxon>Salmoniformes</taxon>
        <taxon>Salmonidae</taxon>
        <taxon>Salmoninae</taxon>
        <taxon>Hucho</taxon>
    </lineage>
</organism>
<feature type="signal peptide" evidence="1">
    <location>
        <begin position="1"/>
        <end position="17"/>
    </location>
</feature>
<dbReference type="STRING" id="62062.ENSHHUP00000070033"/>
<dbReference type="Proteomes" id="UP000314982">
    <property type="component" value="Unassembled WGS sequence"/>
</dbReference>
<protein>
    <submittedName>
        <fullName evidence="2">Uncharacterized protein</fullName>
    </submittedName>
</protein>
<dbReference type="AlphaFoldDB" id="A0A4W5Q6T2"/>
<evidence type="ECO:0000256" key="1">
    <source>
        <dbReference type="SAM" id="SignalP"/>
    </source>
</evidence>
<name>A0A4W5Q6T2_9TELE</name>
<evidence type="ECO:0000313" key="2">
    <source>
        <dbReference type="Ensembl" id="ENSHHUP00000070033.1"/>
    </source>
</evidence>
<keyword evidence="3" id="KW-1185">Reference proteome</keyword>
<reference evidence="2" key="2">
    <citation type="submission" date="2025-08" db="UniProtKB">
        <authorList>
            <consortium name="Ensembl"/>
        </authorList>
    </citation>
    <scope>IDENTIFICATION</scope>
</reference>
<reference evidence="2" key="3">
    <citation type="submission" date="2025-09" db="UniProtKB">
        <authorList>
            <consortium name="Ensembl"/>
        </authorList>
    </citation>
    <scope>IDENTIFICATION</scope>
</reference>
<dbReference type="GeneTree" id="ENSGT00970000197177"/>
<evidence type="ECO:0000313" key="3">
    <source>
        <dbReference type="Proteomes" id="UP000314982"/>
    </source>
</evidence>
<reference evidence="3" key="1">
    <citation type="submission" date="2018-06" db="EMBL/GenBank/DDBJ databases">
        <title>Genome assembly of Danube salmon.</title>
        <authorList>
            <person name="Macqueen D.J."/>
            <person name="Gundappa M.K."/>
        </authorList>
    </citation>
    <scope>NUCLEOTIDE SEQUENCE [LARGE SCALE GENOMIC DNA]</scope>
</reference>
<dbReference type="Ensembl" id="ENSHHUT00000072365.1">
    <property type="protein sequence ID" value="ENSHHUP00000070033.1"/>
    <property type="gene ID" value="ENSHHUG00000041216.1"/>
</dbReference>